<keyword evidence="3" id="KW-1185">Reference proteome</keyword>
<evidence type="ECO:0008006" key="4">
    <source>
        <dbReference type="Google" id="ProtNLM"/>
    </source>
</evidence>
<protein>
    <recommendedName>
        <fullName evidence="4">Secreted protein</fullName>
    </recommendedName>
</protein>
<proteinExistence type="predicted"/>
<dbReference type="Proteomes" id="UP000289555">
    <property type="component" value="Chromosome"/>
</dbReference>
<organism evidence="2 3">
    <name type="scientific">Vreelandella olivaria</name>
    <dbReference type="NCBI Taxonomy" id="390919"/>
    <lineage>
        <taxon>Bacteria</taxon>
        <taxon>Pseudomonadati</taxon>
        <taxon>Pseudomonadota</taxon>
        <taxon>Gammaproteobacteria</taxon>
        <taxon>Oceanospirillales</taxon>
        <taxon>Halomonadaceae</taxon>
        <taxon>Vreelandella</taxon>
    </lineage>
</organism>
<gene>
    <name evidence="2" type="ORF">HORIV_35810</name>
</gene>
<reference evidence="3" key="1">
    <citation type="journal article" date="2019" name="Microbiol. Resour. Announc.">
        <title>Complete Genome Sequence of Halomonas olivaria, a Moderately Halophilic Bacterium Isolated from Olive Processing Effluents, Obtained by Nanopore Sequencing.</title>
        <authorList>
            <person name="Nagata S."/>
            <person name="Ii K.M."/>
            <person name="Tsukimi T."/>
            <person name="Miura M.C."/>
            <person name="Galipon J."/>
            <person name="Arakawa K."/>
        </authorList>
    </citation>
    <scope>NUCLEOTIDE SEQUENCE [LARGE SCALE GENOMIC DNA]</scope>
    <source>
        <strain evidence="3">TYRC17</strain>
    </source>
</reference>
<evidence type="ECO:0000256" key="1">
    <source>
        <dbReference type="SAM" id="MobiDB-lite"/>
    </source>
</evidence>
<accession>A0ABN5WWB9</accession>
<evidence type="ECO:0000313" key="2">
    <source>
        <dbReference type="EMBL" id="BBI51160.1"/>
    </source>
</evidence>
<dbReference type="EMBL" id="AP019416">
    <property type="protein sequence ID" value="BBI51160.1"/>
    <property type="molecule type" value="Genomic_DNA"/>
</dbReference>
<feature type="region of interest" description="Disordered" evidence="1">
    <location>
        <begin position="36"/>
        <end position="56"/>
    </location>
</feature>
<evidence type="ECO:0000313" key="3">
    <source>
        <dbReference type="Proteomes" id="UP000289555"/>
    </source>
</evidence>
<sequence>MLKGLIVCFAVLFAQLAVLHVIDARLYNSSPNVRQTAVTTVTPHKDEKEGEEEAQS</sequence>
<name>A0ABN5WWB9_9GAMM</name>